<keyword evidence="1" id="KW-0812">Transmembrane</keyword>
<dbReference type="InterPro" id="IPR042201">
    <property type="entry name" value="FH2_Formin_sf"/>
</dbReference>
<gene>
    <name evidence="2" type="ORF">OIU74_006088</name>
</gene>
<reference evidence="2" key="1">
    <citation type="submission" date="2022-11" db="EMBL/GenBank/DDBJ databases">
        <authorList>
            <person name="Hyden B.L."/>
            <person name="Feng K."/>
            <person name="Yates T."/>
            <person name="Jawdy S."/>
            <person name="Smart L.B."/>
            <person name="Muchero W."/>
        </authorList>
    </citation>
    <scope>NUCLEOTIDE SEQUENCE</scope>
    <source>
        <tissue evidence="2">Shoot tip</tissue>
    </source>
</reference>
<reference evidence="2" key="2">
    <citation type="journal article" date="2023" name="Int. J. Mol. Sci.">
        <title>De Novo Assembly and Annotation of 11 Diverse Shrub Willow (Salix) Genomes Reveals Novel Gene Organization in Sex-Linked Regions.</title>
        <authorList>
            <person name="Hyden B."/>
            <person name="Feng K."/>
            <person name="Yates T.B."/>
            <person name="Jawdy S."/>
            <person name="Cereghino C."/>
            <person name="Smart L.B."/>
            <person name="Muchero W."/>
        </authorList>
    </citation>
    <scope>NUCLEOTIDE SEQUENCE</scope>
    <source>
        <tissue evidence="2">Shoot tip</tissue>
    </source>
</reference>
<dbReference type="Gene3D" id="1.20.58.2220">
    <property type="entry name" value="Formin, FH2 domain"/>
    <property type="match status" value="1"/>
</dbReference>
<dbReference type="AlphaFoldDB" id="A0A9Q0UDH1"/>
<organism evidence="2 3">
    <name type="scientific">Salix koriyanagi</name>
    <dbReference type="NCBI Taxonomy" id="2511006"/>
    <lineage>
        <taxon>Eukaryota</taxon>
        <taxon>Viridiplantae</taxon>
        <taxon>Streptophyta</taxon>
        <taxon>Embryophyta</taxon>
        <taxon>Tracheophyta</taxon>
        <taxon>Spermatophyta</taxon>
        <taxon>Magnoliopsida</taxon>
        <taxon>eudicotyledons</taxon>
        <taxon>Gunneridae</taxon>
        <taxon>Pentapetalae</taxon>
        <taxon>rosids</taxon>
        <taxon>fabids</taxon>
        <taxon>Malpighiales</taxon>
        <taxon>Salicaceae</taxon>
        <taxon>Saliceae</taxon>
        <taxon>Salix</taxon>
    </lineage>
</organism>
<sequence>MSLLEEEKRIVALVKNTGDYFHGNAGKDEGLRLFIVVRDFLIILDKVCKEVGEAQKRGYFQQLQSDAWEILVPVQMTRVNRKRLLISWVCLLVVSAFLRESWGSARKLPNCDHT</sequence>
<evidence type="ECO:0000256" key="1">
    <source>
        <dbReference type="SAM" id="Phobius"/>
    </source>
</evidence>
<dbReference type="InterPro" id="IPR027643">
    <property type="entry name" value="Formin-like_plant"/>
</dbReference>
<dbReference type="GO" id="GO:0051015">
    <property type="term" value="F:actin filament binding"/>
    <property type="evidence" value="ECO:0007669"/>
    <property type="project" value="InterPro"/>
</dbReference>
<comment type="caution">
    <text evidence="2">The sequence shown here is derived from an EMBL/GenBank/DDBJ whole genome shotgun (WGS) entry which is preliminary data.</text>
</comment>
<name>A0A9Q0UDH1_9ROSI</name>
<accession>A0A9Q0UDH1</accession>
<evidence type="ECO:0000313" key="3">
    <source>
        <dbReference type="Proteomes" id="UP001151752"/>
    </source>
</evidence>
<keyword evidence="3" id="KW-1185">Reference proteome</keyword>
<dbReference type="GO" id="GO:0045010">
    <property type="term" value="P:actin nucleation"/>
    <property type="evidence" value="ECO:0007669"/>
    <property type="project" value="InterPro"/>
</dbReference>
<evidence type="ECO:0000313" key="2">
    <source>
        <dbReference type="EMBL" id="KAJ6727972.1"/>
    </source>
</evidence>
<dbReference type="PANTHER" id="PTHR23213">
    <property type="entry name" value="FORMIN-RELATED"/>
    <property type="match status" value="1"/>
</dbReference>
<keyword evidence="1" id="KW-1133">Transmembrane helix</keyword>
<proteinExistence type="predicted"/>
<dbReference type="SUPFAM" id="SSF101447">
    <property type="entry name" value="Formin homology 2 domain (FH2 domain)"/>
    <property type="match status" value="1"/>
</dbReference>
<dbReference type="Proteomes" id="UP001151752">
    <property type="component" value="Chromosome 11"/>
</dbReference>
<protein>
    <submittedName>
        <fullName evidence="2">FORMIN-LIKE PROTEIN</fullName>
    </submittedName>
</protein>
<feature type="transmembrane region" description="Helical" evidence="1">
    <location>
        <begin position="84"/>
        <end position="102"/>
    </location>
</feature>
<keyword evidence="1" id="KW-0472">Membrane</keyword>
<dbReference type="PANTHER" id="PTHR23213:SF269">
    <property type="entry name" value="FORMIN-LIKE PROTEIN 5"/>
    <property type="match status" value="1"/>
</dbReference>
<dbReference type="EMBL" id="JAPFFM010000012">
    <property type="protein sequence ID" value="KAJ6727972.1"/>
    <property type="molecule type" value="Genomic_DNA"/>
</dbReference>